<keyword evidence="4" id="KW-0812">Transmembrane</keyword>
<evidence type="ECO:0000256" key="2">
    <source>
        <dbReference type="ARBA" id="ARBA00022741"/>
    </source>
</evidence>
<reference evidence="5" key="1">
    <citation type="submission" date="2023-12" db="EMBL/GenBank/DDBJ databases">
        <title>Genome assembly of Anisodus tanguticus.</title>
        <authorList>
            <person name="Wang Y.-J."/>
        </authorList>
    </citation>
    <scope>NUCLEOTIDE SEQUENCE</scope>
    <source>
        <strain evidence="5">KB-2021</strain>
        <tissue evidence="5">Leaf</tissue>
    </source>
</reference>
<keyword evidence="4" id="KW-1133">Transmembrane helix</keyword>
<dbReference type="AlphaFoldDB" id="A0AAE1RIC6"/>
<dbReference type="Proteomes" id="UP001291623">
    <property type="component" value="Unassembled WGS sequence"/>
</dbReference>
<comment type="caution">
    <text evidence="5">The sequence shown here is derived from an EMBL/GenBank/DDBJ whole genome shotgun (WGS) entry which is preliminary data.</text>
</comment>
<feature type="transmembrane region" description="Helical" evidence="4">
    <location>
        <begin position="83"/>
        <end position="103"/>
    </location>
</feature>
<evidence type="ECO:0000313" key="6">
    <source>
        <dbReference type="Proteomes" id="UP001291623"/>
    </source>
</evidence>
<keyword evidence="3" id="KW-0067">ATP-binding</keyword>
<keyword evidence="6" id="KW-1185">Reference proteome</keyword>
<dbReference type="PANTHER" id="PTHR19375">
    <property type="entry name" value="HEAT SHOCK PROTEIN 70KDA"/>
    <property type="match status" value="1"/>
</dbReference>
<evidence type="ECO:0000256" key="4">
    <source>
        <dbReference type="SAM" id="Phobius"/>
    </source>
</evidence>
<protein>
    <recommendedName>
        <fullName evidence="7">Heat shock protein 70</fullName>
    </recommendedName>
</protein>
<keyword evidence="4" id="KW-0472">Membrane</keyword>
<dbReference type="InterPro" id="IPR013126">
    <property type="entry name" value="Hsp_70_fam"/>
</dbReference>
<keyword evidence="2" id="KW-0547">Nucleotide-binding</keyword>
<gene>
    <name evidence="5" type="ORF">RND71_030856</name>
</gene>
<evidence type="ECO:0000313" key="5">
    <source>
        <dbReference type="EMBL" id="KAK4351543.1"/>
    </source>
</evidence>
<dbReference type="FunFam" id="3.30.420.40:FF:000028">
    <property type="entry name" value="heat shock 70 kDa protein-like"/>
    <property type="match status" value="1"/>
</dbReference>
<dbReference type="SUPFAM" id="SSF53067">
    <property type="entry name" value="Actin-like ATPase domain"/>
    <property type="match status" value="1"/>
</dbReference>
<evidence type="ECO:0000256" key="3">
    <source>
        <dbReference type="ARBA" id="ARBA00022840"/>
    </source>
</evidence>
<dbReference type="Gene3D" id="3.30.420.40">
    <property type="match status" value="1"/>
</dbReference>
<dbReference type="GO" id="GO:0005524">
    <property type="term" value="F:ATP binding"/>
    <property type="evidence" value="ECO:0007669"/>
    <property type="project" value="UniProtKB-KW"/>
</dbReference>
<organism evidence="5 6">
    <name type="scientific">Anisodus tanguticus</name>
    <dbReference type="NCBI Taxonomy" id="243964"/>
    <lineage>
        <taxon>Eukaryota</taxon>
        <taxon>Viridiplantae</taxon>
        <taxon>Streptophyta</taxon>
        <taxon>Embryophyta</taxon>
        <taxon>Tracheophyta</taxon>
        <taxon>Spermatophyta</taxon>
        <taxon>Magnoliopsida</taxon>
        <taxon>eudicotyledons</taxon>
        <taxon>Gunneridae</taxon>
        <taxon>Pentapetalae</taxon>
        <taxon>asterids</taxon>
        <taxon>lamiids</taxon>
        <taxon>Solanales</taxon>
        <taxon>Solanaceae</taxon>
        <taxon>Solanoideae</taxon>
        <taxon>Hyoscyameae</taxon>
        <taxon>Anisodus</taxon>
    </lineage>
</organism>
<dbReference type="GO" id="GO:0140662">
    <property type="term" value="F:ATP-dependent protein folding chaperone"/>
    <property type="evidence" value="ECO:0007669"/>
    <property type="project" value="InterPro"/>
</dbReference>
<sequence>MAGKGEGPAIGIDLGMTYSCVGVWQHDLVQFIAGDQGNRTTPSYVAFMDTGRLIGDAAQNQVAMNPTNTVFGKLSALSLNSYVYLYVSSDIFVIYIYSIRLFYMLKLLFMQDECVSVLTLDYFI</sequence>
<dbReference type="PRINTS" id="PR00301">
    <property type="entry name" value="HEATSHOCK70"/>
</dbReference>
<evidence type="ECO:0008006" key="7">
    <source>
        <dbReference type="Google" id="ProtNLM"/>
    </source>
</evidence>
<dbReference type="EMBL" id="JAVYJV010000016">
    <property type="protein sequence ID" value="KAK4351543.1"/>
    <property type="molecule type" value="Genomic_DNA"/>
</dbReference>
<comment type="similarity">
    <text evidence="1">Belongs to the heat shock protein 70 family.</text>
</comment>
<accession>A0AAE1RIC6</accession>
<evidence type="ECO:0000256" key="1">
    <source>
        <dbReference type="ARBA" id="ARBA00007381"/>
    </source>
</evidence>
<proteinExistence type="inferred from homology"/>
<dbReference type="InterPro" id="IPR043129">
    <property type="entry name" value="ATPase_NBD"/>
</dbReference>
<name>A0AAE1RIC6_9SOLA</name>
<dbReference type="Pfam" id="PF00012">
    <property type="entry name" value="HSP70"/>
    <property type="match status" value="1"/>
</dbReference>